<keyword evidence="3 7" id="KW-0732">Signal</keyword>
<dbReference type="EMBL" id="JACXAD010000026">
    <property type="protein sequence ID" value="MBD2769974.1"/>
    <property type="molecule type" value="Genomic_DNA"/>
</dbReference>
<feature type="domain" description="Calx-beta" evidence="8">
    <location>
        <begin position="259"/>
        <end position="363"/>
    </location>
</feature>
<gene>
    <name evidence="9" type="ORF">IC235_18970</name>
</gene>
<proteinExistence type="inferred from homology"/>
<sequence length="780" mass="82117">MKNLFPSLLVVLGLLPAALRAQTVPPMPPAPPANLQGVALRDWYRANWYDGKRVVLSYNAARGRMYNYVDNVNNQVTCVYSGYTENVPYNATSTNPDVVTDINCEHSIPQSWFDEVVRMRSDIHHLFPTRIQWNSDRGSDPFADVPDASTLGWLRGTTRLTTIPTSNIDEYSEDTNSQFEPREDHKGNLARAAFYFYTMHANEGFDPGKGVITALADLATLYRWHLADPVDAREIERNNRVAASQGNFNPYIAYPATVATAWNLAPAGPTFSFAAPSGTRAEGNTGPSTYTFTVNLSPAATAPVTVQVSVDAANSTATSGTDFVFASPTTVTFPAGATSQTVTLTVNGDTQPEGDETVVLTLANPSTGNSVGSPSVHTLTLTNDDGPAPTLAFAAATGSASEGNTGTSTYTTNVTLTNPGTLTFPITVPVTVDATGTTATPATDYTLSTPTLTFASAAALTQPVAVTVVGDLTYEPNETVRLLLGTPSDASITRGVPNAHVLTIMNDDTPPVGAPCTKLYFSQYIESNTGNTKVLEIYNPTASPMPLTGKRVVLYQPGNSSPGFSQPLTGTIAPGDVYVIGNTGLTSSVVAPEVDLLSNVCYFSGAHSLALFDGTDTLDVIGLIGRTPSGGGWSVTSGSTMNNSLVRQPTTSQGGRWNGPYGSATWSALGADNFAGVGSYSSSVCPLLTANRAATGLRNALEMYPNPTSGTVQLRLPGLPTARTAAVAVLDLLGRPVRQRTTQLSATAATQLDLSGLPAGIYAVRVSCADVEYSGRVVIQ</sequence>
<dbReference type="SUPFAM" id="SSF54060">
    <property type="entry name" value="His-Me finger endonucleases"/>
    <property type="match status" value="1"/>
</dbReference>
<dbReference type="GO" id="GO:0016787">
    <property type="term" value="F:hydrolase activity"/>
    <property type="evidence" value="ECO:0007669"/>
    <property type="project" value="UniProtKB-KW"/>
</dbReference>
<feature type="signal peptide" evidence="7">
    <location>
        <begin position="1"/>
        <end position="21"/>
    </location>
</feature>
<dbReference type="Pfam" id="PF03160">
    <property type="entry name" value="Calx-beta"/>
    <property type="match status" value="2"/>
</dbReference>
<evidence type="ECO:0000256" key="6">
    <source>
        <dbReference type="ARBA" id="ARBA00022837"/>
    </source>
</evidence>
<evidence type="ECO:0000256" key="4">
    <source>
        <dbReference type="ARBA" id="ARBA00022737"/>
    </source>
</evidence>
<evidence type="ECO:0000313" key="9">
    <source>
        <dbReference type="EMBL" id="MBD2769974.1"/>
    </source>
</evidence>
<reference evidence="9" key="1">
    <citation type="submission" date="2020-09" db="EMBL/GenBank/DDBJ databases">
        <authorList>
            <person name="Kim M.K."/>
        </authorList>
    </citation>
    <scope>NUCLEOTIDE SEQUENCE</scope>
    <source>
        <strain evidence="9">BT664</strain>
    </source>
</reference>
<dbReference type="PANTHER" id="PTHR33607:SF2">
    <property type="entry name" value="ENDONUCLEASE-1"/>
    <property type="match status" value="1"/>
</dbReference>
<dbReference type="InterPro" id="IPR044925">
    <property type="entry name" value="His-Me_finger_sf"/>
</dbReference>
<dbReference type="GO" id="GO:0004519">
    <property type="term" value="F:endonuclease activity"/>
    <property type="evidence" value="ECO:0007669"/>
    <property type="project" value="UniProtKB-KW"/>
</dbReference>
<dbReference type="GO" id="GO:0007154">
    <property type="term" value="P:cell communication"/>
    <property type="evidence" value="ECO:0007669"/>
    <property type="project" value="InterPro"/>
</dbReference>
<evidence type="ECO:0000313" key="10">
    <source>
        <dbReference type="Proteomes" id="UP000612233"/>
    </source>
</evidence>
<dbReference type="Pfam" id="PF18962">
    <property type="entry name" value="Por_Secre_tail"/>
    <property type="match status" value="1"/>
</dbReference>
<evidence type="ECO:0000256" key="2">
    <source>
        <dbReference type="ARBA" id="ARBA00022722"/>
    </source>
</evidence>
<keyword evidence="9" id="KW-0255">Endonuclease</keyword>
<dbReference type="SUPFAM" id="SSF141072">
    <property type="entry name" value="CalX-like"/>
    <property type="match status" value="2"/>
</dbReference>
<dbReference type="SMART" id="SM00237">
    <property type="entry name" value="Calx_beta"/>
    <property type="match status" value="1"/>
</dbReference>
<organism evidence="9 10">
    <name type="scientific">Hymenobacter montanus</name>
    <dbReference type="NCBI Taxonomy" id="2771359"/>
    <lineage>
        <taxon>Bacteria</taxon>
        <taxon>Pseudomonadati</taxon>
        <taxon>Bacteroidota</taxon>
        <taxon>Cytophagia</taxon>
        <taxon>Cytophagales</taxon>
        <taxon>Hymenobacteraceae</taxon>
        <taxon>Hymenobacter</taxon>
    </lineage>
</organism>
<keyword evidence="5" id="KW-0378">Hydrolase</keyword>
<dbReference type="InterPro" id="IPR003644">
    <property type="entry name" value="Calx_beta"/>
</dbReference>
<comment type="caution">
    <text evidence="9">The sequence shown here is derived from an EMBL/GenBank/DDBJ whole genome shotgun (WGS) entry which is preliminary data.</text>
</comment>
<keyword evidence="10" id="KW-1185">Reference proteome</keyword>
<dbReference type="AlphaFoldDB" id="A0A927GLA0"/>
<dbReference type="PANTHER" id="PTHR33607">
    <property type="entry name" value="ENDONUCLEASE-1"/>
    <property type="match status" value="1"/>
</dbReference>
<dbReference type="GO" id="GO:0016020">
    <property type="term" value="C:membrane"/>
    <property type="evidence" value="ECO:0007669"/>
    <property type="project" value="InterPro"/>
</dbReference>
<comment type="similarity">
    <text evidence="1">Belongs to the EndA/NucM nuclease family.</text>
</comment>
<dbReference type="RefSeq" id="WP_191006783.1">
    <property type="nucleotide sequence ID" value="NZ_JACXAD010000026.1"/>
</dbReference>
<dbReference type="InterPro" id="IPR026444">
    <property type="entry name" value="Secre_tail"/>
</dbReference>
<evidence type="ECO:0000256" key="7">
    <source>
        <dbReference type="SAM" id="SignalP"/>
    </source>
</evidence>
<evidence type="ECO:0000256" key="1">
    <source>
        <dbReference type="ARBA" id="ARBA00006429"/>
    </source>
</evidence>
<dbReference type="NCBIfam" id="TIGR04183">
    <property type="entry name" value="Por_Secre_tail"/>
    <property type="match status" value="1"/>
</dbReference>
<dbReference type="InterPro" id="IPR038081">
    <property type="entry name" value="CalX-like_sf"/>
</dbReference>
<keyword evidence="2" id="KW-0540">Nuclease</keyword>
<evidence type="ECO:0000256" key="5">
    <source>
        <dbReference type="ARBA" id="ARBA00022801"/>
    </source>
</evidence>
<feature type="chain" id="PRO_5037173028" evidence="7">
    <location>
        <begin position="22"/>
        <end position="780"/>
    </location>
</feature>
<keyword evidence="4" id="KW-0677">Repeat</keyword>
<evidence type="ECO:0000256" key="3">
    <source>
        <dbReference type="ARBA" id="ARBA00022729"/>
    </source>
</evidence>
<evidence type="ECO:0000259" key="8">
    <source>
        <dbReference type="SMART" id="SM00237"/>
    </source>
</evidence>
<keyword evidence="6" id="KW-0106">Calcium</keyword>
<dbReference type="Pfam" id="PF04231">
    <property type="entry name" value="Endonuclease_1"/>
    <property type="match status" value="1"/>
</dbReference>
<dbReference type="Proteomes" id="UP000612233">
    <property type="component" value="Unassembled WGS sequence"/>
</dbReference>
<accession>A0A927GLA0</accession>
<name>A0A927GLA0_9BACT</name>
<dbReference type="InterPro" id="IPR007346">
    <property type="entry name" value="Endonuclease-I"/>
</dbReference>
<protein>
    <submittedName>
        <fullName evidence="9">Endonuclease</fullName>
    </submittedName>
</protein>
<dbReference type="Gene3D" id="2.60.40.2030">
    <property type="match status" value="2"/>
</dbReference>